<evidence type="ECO:0000313" key="2">
    <source>
        <dbReference type="Proteomes" id="UP000441772"/>
    </source>
</evidence>
<reference evidence="1 2" key="1">
    <citation type="submission" date="2019-09" db="EMBL/GenBank/DDBJ databases">
        <title>Characterization of the phylogenetic diversity of two novel species belonging to the genus Bifidobacterium: Bifidobacterium cebidarum sp. nov. and Bifidobacterium leontopitheci sp. nov.</title>
        <authorList>
            <person name="Lugli G.A."/>
            <person name="Duranti S."/>
            <person name="Milani C."/>
            <person name="Turroni F."/>
            <person name="Ventura M."/>
        </authorList>
    </citation>
    <scope>NUCLEOTIDE SEQUENCE [LARGE SCALE GENOMIC DNA]</scope>
    <source>
        <strain evidence="1 2">LMG 31471</strain>
    </source>
</reference>
<dbReference type="AlphaFoldDB" id="A0A6I1GQV1"/>
<sequence length="304" mass="33382">MTDTLHGHGLRRRPAISRLTRQAAVSCGHVGSAANSRATLEGIWAHEGGALAGDDMTLHELWRSGKEARFQEELYFALLRLMTSVVKKQVIELHGRTPAEYAEDCIGEFWADKLGPTLGEDGTVIDPTPRVNAIIDKKCETDEELFAYLKTMMIKWMHGHLMAGNPLQPLSESVRRRLKDDDRFVLHGNNVWGLTGGGTSPSTAPELRLEQVAAQCPLKEYKERYGSKRAPNIGAPGEVEHLLHEVLLAAQGTLTLMDLTRIVARRKGYVVSETTVSGDGWEALMNSDGTGWGALQGVSGEDDE</sequence>
<proteinExistence type="predicted"/>
<protein>
    <submittedName>
        <fullName evidence="1">Uncharacterized protein</fullName>
    </submittedName>
</protein>
<comment type="caution">
    <text evidence="1">The sequence shown here is derived from an EMBL/GenBank/DDBJ whole genome shotgun (WGS) entry which is preliminary data.</text>
</comment>
<organism evidence="1 2">
    <name type="scientific">Bifidobacterium leontopitheci</name>
    <dbReference type="NCBI Taxonomy" id="2650774"/>
    <lineage>
        <taxon>Bacteria</taxon>
        <taxon>Bacillati</taxon>
        <taxon>Actinomycetota</taxon>
        <taxon>Actinomycetes</taxon>
        <taxon>Bifidobacteriales</taxon>
        <taxon>Bifidobacteriaceae</taxon>
        <taxon>Bifidobacterium</taxon>
    </lineage>
</organism>
<gene>
    <name evidence="1" type="ORF">F7D09_0984</name>
</gene>
<evidence type="ECO:0000313" key="1">
    <source>
        <dbReference type="EMBL" id="KAB7790488.1"/>
    </source>
</evidence>
<keyword evidence="2" id="KW-1185">Reference proteome</keyword>
<name>A0A6I1GQV1_9BIFI</name>
<accession>A0A6I1GQV1</accession>
<dbReference type="Proteomes" id="UP000441772">
    <property type="component" value="Unassembled WGS sequence"/>
</dbReference>
<dbReference type="EMBL" id="WBVT01000011">
    <property type="protein sequence ID" value="KAB7790488.1"/>
    <property type="molecule type" value="Genomic_DNA"/>
</dbReference>